<gene>
    <name evidence="1" type="ORF">M1L60_02415</name>
</gene>
<accession>A0ABT1DHZ8</accession>
<reference evidence="1 2" key="1">
    <citation type="submission" date="2022-06" db="EMBL/GenBank/DDBJ databases">
        <title>New Species of the Genus Actinoplanes, ActinopZanes ferrugineus.</title>
        <authorList>
            <person name="Ding P."/>
        </authorList>
    </citation>
    <scope>NUCLEOTIDE SEQUENCE [LARGE SCALE GENOMIC DNA]</scope>
    <source>
        <strain evidence="1 2">TRM88003</strain>
    </source>
</reference>
<dbReference type="Proteomes" id="UP001523369">
    <property type="component" value="Unassembled WGS sequence"/>
</dbReference>
<protein>
    <submittedName>
        <fullName evidence="1">Uncharacterized protein</fullName>
    </submittedName>
</protein>
<organism evidence="1 2">
    <name type="scientific">Paractinoplanes aksuensis</name>
    <dbReference type="NCBI Taxonomy" id="2939490"/>
    <lineage>
        <taxon>Bacteria</taxon>
        <taxon>Bacillati</taxon>
        <taxon>Actinomycetota</taxon>
        <taxon>Actinomycetes</taxon>
        <taxon>Micromonosporales</taxon>
        <taxon>Micromonosporaceae</taxon>
        <taxon>Paractinoplanes</taxon>
    </lineage>
</organism>
<evidence type="ECO:0000313" key="2">
    <source>
        <dbReference type="Proteomes" id="UP001523369"/>
    </source>
</evidence>
<dbReference type="RefSeq" id="WP_253235585.1">
    <property type="nucleotide sequence ID" value="NZ_JAMYJR010000002.1"/>
</dbReference>
<evidence type="ECO:0000313" key="1">
    <source>
        <dbReference type="EMBL" id="MCO8269441.1"/>
    </source>
</evidence>
<sequence length="217" mass="23886">MGVLWRDVLVPDHVVASDGLTAEVGSVVEMSLLLHCRYRTSWGQHEPSASLPRVSDAQADSRGGWVHDLVGRVVQLDGVVWTDGWVIEVDGLAVYVQEVGDSSGLRLGTLSSIRERGSDPPLPLPEAGAWVRVRGGFSVAEAYQTDLYGSADEVLGRAERRWLVRRIVRLDREQGGPGSVARTHRVDVPVMDFDSLRYGHECWTSGYLLDLEQPSDP</sequence>
<dbReference type="EMBL" id="JAMYJR010000002">
    <property type="protein sequence ID" value="MCO8269441.1"/>
    <property type="molecule type" value="Genomic_DNA"/>
</dbReference>
<keyword evidence="2" id="KW-1185">Reference proteome</keyword>
<name>A0ABT1DHZ8_9ACTN</name>
<comment type="caution">
    <text evidence="1">The sequence shown here is derived from an EMBL/GenBank/DDBJ whole genome shotgun (WGS) entry which is preliminary data.</text>
</comment>
<proteinExistence type="predicted"/>